<keyword evidence="2" id="KW-0624">Polysaccharide degradation</keyword>
<evidence type="ECO:0000256" key="4">
    <source>
        <dbReference type="ARBA" id="ARBA00023277"/>
    </source>
</evidence>
<dbReference type="GO" id="GO:0046556">
    <property type="term" value="F:alpha-L-arabinofuranosidase activity"/>
    <property type="evidence" value="ECO:0007669"/>
    <property type="project" value="UniProtKB-EC"/>
</dbReference>
<dbReference type="EC" id="3.2.1.55" evidence="9"/>
<evidence type="ECO:0000313" key="9">
    <source>
        <dbReference type="EMBL" id="KFI39300.1"/>
    </source>
</evidence>
<dbReference type="GO" id="GO:0009044">
    <property type="term" value="F:xylan 1,4-beta-xylosidase activity"/>
    <property type="evidence" value="ECO:0007669"/>
    <property type="project" value="UniProtKB-EC"/>
</dbReference>
<evidence type="ECO:0000256" key="7">
    <source>
        <dbReference type="PIRSR" id="PIRSR606710-2"/>
    </source>
</evidence>
<evidence type="ECO:0000256" key="5">
    <source>
        <dbReference type="ARBA" id="ARBA00023295"/>
    </source>
</evidence>
<dbReference type="PATRIC" id="fig|1437605.7.peg.1330"/>
<comment type="similarity">
    <text evidence="1 8">Belongs to the glycosyl hydrolase 43 family.</text>
</comment>
<dbReference type="AlphaFoldDB" id="A0A086YYF0"/>
<dbReference type="PANTHER" id="PTHR43772">
    <property type="entry name" value="ENDO-1,4-BETA-XYLANASE"/>
    <property type="match status" value="1"/>
</dbReference>
<evidence type="ECO:0000256" key="6">
    <source>
        <dbReference type="PIRSR" id="PIRSR606710-1"/>
    </source>
</evidence>
<sequence length="308" mass="34657">MSEPVAQDMETGREPLVGTNPLGRYCADPNLVVFDGRWFLYCTEDGNADWSSTSFYAYSSPDLVHWDRRKILDLEQVPWWTGQTGGWAPSVLRRGQGDYLFYFVADRQIGVAHGSSPNGPFVSIDRPIIAEGDYDCYPIDPAVFIDDDGSRYLLWGNSRAYLARLADDGMSVEESTAVSWVPGDFREAIYINKRQGRYYASWSENDTRDPRYCVRYAVSDSLFGPWSEPRTLLEKCESLGILATGHHSIANIPGTDEWVIAYHRFAMNGHGDGCHRETVFAPLGFRSDGSIRQVNPQPGSYWRPIGPA</sequence>
<dbReference type="Proteomes" id="UP000029015">
    <property type="component" value="Unassembled WGS sequence"/>
</dbReference>
<gene>
    <name evidence="9" type="ORF">BACT_0130</name>
</gene>
<keyword evidence="2" id="KW-0858">Xylan degradation</keyword>
<keyword evidence="10" id="KW-1185">Reference proteome</keyword>
<dbReference type="KEGG" id="bact:AB656_06485"/>
<protein>
    <submittedName>
        <fullName evidence="9">Glycosyl hydrolase, family 43</fullName>
        <ecNumber evidence="9">3.2.1.37</ecNumber>
        <ecNumber evidence="9">3.2.1.55</ecNumber>
    </submittedName>
</protein>
<dbReference type="GO" id="GO:0045493">
    <property type="term" value="P:xylan catabolic process"/>
    <property type="evidence" value="ECO:0007669"/>
    <property type="project" value="UniProtKB-KW"/>
</dbReference>
<keyword evidence="5 8" id="KW-0326">Glycosidase</keyword>
<evidence type="ECO:0000256" key="8">
    <source>
        <dbReference type="RuleBase" id="RU361187"/>
    </source>
</evidence>
<evidence type="ECO:0000313" key="10">
    <source>
        <dbReference type="Proteomes" id="UP000029015"/>
    </source>
</evidence>
<feature type="site" description="Important for catalytic activity, responsible for pKa modulation of the active site Glu and correct orientation of both the proton donor and substrate" evidence="7">
    <location>
        <position position="140"/>
    </location>
</feature>
<evidence type="ECO:0000256" key="1">
    <source>
        <dbReference type="ARBA" id="ARBA00009865"/>
    </source>
</evidence>
<comment type="caution">
    <text evidence="9">The sequence shown here is derived from an EMBL/GenBank/DDBJ whole genome shotgun (WGS) entry which is preliminary data.</text>
</comment>
<name>A0A086YYF0_9BIFI</name>
<accession>A0A086YYF0</accession>
<feature type="active site" description="Proton donor" evidence="6">
    <location>
        <position position="187"/>
    </location>
</feature>
<organism evidence="9 10">
    <name type="scientific">Bifidobacterium actinocoloniiforme DSM 22766</name>
    <dbReference type="NCBI Taxonomy" id="1437605"/>
    <lineage>
        <taxon>Bacteria</taxon>
        <taxon>Bacillati</taxon>
        <taxon>Actinomycetota</taxon>
        <taxon>Actinomycetes</taxon>
        <taxon>Bifidobacteriales</taxon>
        <taxon>Bifidobacteriaceae</taxon>
        <taxon>Bifidobacterium</taxon>
    </lineage>
</organism>
<dbReference type="OrthoDB" id="9758923at2"/>
<dbReference type="EC" id="3.2.1.37" evidence="9"/>
<dbReference type="CDD" id="cd09004">
    <property type="entry name" value="GH43_bXyl-like"/>
    <property type="match status" value="1"/>
</dbReference>
<dbReference type="eggNOG" id="COG3507">
    <property type="taxonomic scope" value="Bacteria"/>
</dbReference>
<dbReference type="Gene3D" id="2.115.10.20">
    <property type="entry name" value="Glycosyl hydrolase domain, family 43"/>
    <property type="match status" value="1"/>
</dbReference>
<dbReference type="SUPFAM" id="SSF75005">
    <property type="entry name" value="Arabinanase/levansucrase/invertase"/>
    <property type="match status" value="1"/>
</dbReference>
<proteinExistence type="inferred from homology"/>
<dbReference type="EMBL" id="JGYK01000002">
    <property type="protein sequence ID" value="KFI39300.1"/>
    <property type="molecule type" value="Genomic_DNA"/>
</dbReference>
<dbReference type="Pfam" id="PF04616">
    <property type="entry name" value="Glyco_hydro_43"/>
    <property type="match status" value="1"/>
</dbReference>
<reference evidence="9 10" key="1">
    <citation type="submission" date="2014-03" db="EMBL/GenBank/DDBJ databases">
        <title>Genomics of Bifidobacteria.</title>
        <authorList>
            <person name="Ventura M."/>
            <person name="Milani C."/>
            <person name="Lugli G.A."/>
        </authorList>
    </citation>
    <scope>NUCLEOTIDE SEQUENCE [LARGE SCALE GENOMIC DNA]</scope>
    <source>
        <strain evidence="9 10">DSM 22766</strain>
    </source>
</reference>
<evidence type="ECO:0000256" key="2">
    <source>
        <dbReference type="ARBA" id="ARBA00022651"/>
    </source>
</evidence>
<dbReference type="InterPro" id="IPR006710">
    <property type="entry name" value="Glyco_hydro_43"/>
</dbReference>
<dbReference type="InterPro" id="IPR052176">
    <property type="entry name" value="Glycosyl_Hydrlase_43_Enz"/>
</dbReference>
<dbReference type="PANTHER" id="PTHR43772:SF2">
    <property type="entry name" value="PUTATIVE (AFU_ORTHOLOGUE AFUA_2G04480)-RELATED"/>
    <property type="match status" value="1"/>
</dbReference>
<dbReference type="RefSeq" id="WP_081924984.1">
    <property type="nucleotide sequence ID" value="NZ_CP011786.1"/>
</dbReference>
<feature type="active site" description="Proton acceptor" evidence="6">
    <location>
        <position position="28"/>
    </location>
</feature>
<dbReference type="InterPro" id="IPR023296">
    <property type="entry name" value="Glyco_hydro_beta-prop_sf"/>
</dbReference>
<keyword evidence="3 8" id="KW-0378">Hydrolase</keyword>
<evidence type="ECO:0000256" key="3">
    <source>
        <dbReference type="ARBA" id="ARBA00022801"/>
    </source>
</evidence>
<keyword evidence="4" id="KW-0119">Carbohydrate metabolism</keyword>
<dbReference type="STRING" id="1437605.AB656_06485"/>